<protein>
    <submittedName>
        <fullName evidence="2">Transferase family protein</fullName>
    </submittedName>
</protein>
<accession>A0A9W9P020</accession>
<reference evidence="2" key="2">
    <citation type="journal article" date="2023" name="IMA Fungus">
        <title>Comparative genomic study of the Penicillium genus elucidates a diverse pangenome and 15 lateral gene transfer events.</title>
        <authorList>
            <person name="Petersen C."/>
            <person name="Sorensen T."/>
            <person name="Nielsen M.R."/>
            <person name="Sondergaard T.E."/>
            <person name="Sorensen J.L."/>
            <person name="Fitzpatrick D.A."/>
            <person name="Frisvad J.C."/>
            <person name="Nielsen K.L."/>
        </authorList>
    </citation>
    <scope>NUCLEOTIDE SEQUENCE</scope>
    <source>
        <strain evidence="2">IBT 19713</strain>
    </source>
</reference>
<dbReference type="Proteomes" id="UP001150941">
    <property type="component" value="Unassembled WGS sequence"/>
</dbReference>
<comment type="caution">
    <text evidence="2">The sequence shown here is derived from an EMBL/GenBank/DDBJ whole genome shotgun (WGS) entry which is preliminary data.</text>
</comment>
<evidence type="ECO:0000313" key="2">
    <source>
        <dbReference type="EMBL" id="KAJ5232951.1"/>
    </source>
</evidence>
<sequence>MSPVDVFQVKSERLFPNIKPEEQVVALSLLDATTVDFSASSVIWLCEKPDTHPDFDLSGHLRESLQLTLDAYPQWTGLLKGISTLNPDKLPRETAHFAPHARRYGRVYAHFGTSQDPGVEFVTARSTATLNTLCPAARVKNEPIYDRQKVSLANLVSSATITNAFRPNLPDESGQLQPLMAIQLTHLACGGFALAAKIGHPMSDIQSLVSFMKDWASVSRWILSGSSGPPPELKPNFDPSQLDKMASGDINAKAPDPAILDQITQLPLHRYDWWISTEECPWEVLVPDPYRNKPIQPIGKSMPWSEWDHESPVSHYVVHLTHEQVELIFEDATKSTSHPTDAVRISRHDAVLAHAWACIAHARNLQDDSDPVHCDLTFGSRGAFGLDSSFVGSPIMMVDIEMTGAGLCSPQIPEEQRRGAIAQKIRTTINQINRPVAMGAHLHSVAYETCPQRIWQAFVGRRHILVTSWARAGVYELDFGLSSTPIIRYVEPVMVDMDGIVVINDAPPPKGVNISDGQSWTVHGVDISMHLRAQDMERLIKDPLLLPRVK</sequence>
<organism evidence="2 3">
    <name type="scientific">Penicillium chermesinum</name>
    <dbReference type="NCBI Taxonomy" id="63820"/>
    <lineage>
        <taxon>Eukaryota</taxon>
        <taxon>Fungi</taxon>
        <taxon>Dikarya</taxon>
        <taxon>Ascomycota</taxon>
        <taxon>Pezizomycotina</taxon>
        <taxon>Eurotiomycetes</taxon>
        <taxon>Eurotiomycetidae</taxon>
        <taxon>Eurotiales</taxon>
        <taxon>Aspergillaceae</taxon>
        <taxon>Penicillium</taxon>
    </lineage>
</organism>
<dbReference type="GeneID" id="83202506"/>
<dbReference type="RefSeq" id="XP_058330943.1">
    <property type="nucleotide sequence ID" value="XM_058475203.1"/>
</dbReference>
<dbReference type="Gene3D" id="3.30.559.10">
    <property type="entry name" value="Chloramphenicol acetyltransferase-like domain"/>
    <property type="match status" value="2"/>
</dbReference>
<dbReference type="EMBL" id="JAPQKS010000004">
    <property type="protein sequence ID" value="KAJ5232951.1"/>
    <property type="molecule type" value="Genomic_DNA"/>
</dbReference>
<keyword evidence="3" id="KW-1185">Reference proteome</keyword>
<name>A0A9W9P020_9EURO</name>
<dbReference type="OrthoDB" id="444127at2759"/>
<dbReference type="PANTHER" id="PTHR31642">
    <property type="entry name" value="TRICHOTHECENE 3-O-ACETYLTRANSFERASE"/>
    <property type="match status" value="1"/>
</dbReference>
<dbReference type="InterPro" id="IPR050317">
    <property type="entry name" value="Plant_Fungal_Acyltransferase"/>
</dbReference>
<evidence type="ECO:0000313" key="3">
    <source>
        <dbReference type="Proteomes" id="UP001150941"/>
    </source>
</evidence>
<evidence type="ECO:0000256" key="1">
    <source>
        <dbReference type="ARBA" id="ARBA00022679"/>
    </source>
</evidence>
<gene>
    <name evidence="2" type="ORF">N7468_005907</name>
</gene>
<dbReference type="AlphaFoldDB" id="A0A9W9P020"/>
<dbReference type="InterPro" id="IPR023213">
    <property type="entry name" value="CAT-like_dom_sf"/>
</dbReference>
<dbReference type="GO" id="GO:0016747">
    <property type="term" value="F:acyltransferase activity, transferring groups other than amino-acyl groups"/>
    <property type="evidence" value="ECO:0007669"/>
    <property type="project" value="TreeGrafter"/>
</dbReference>
<keyword evidence="1 2" id="KW-0808">Transferase</keyword>
<dbReference type="PANTHER" id="PTHR31642:SF310">
    <property type="entry name" value="FATTY ALCOHOL:CAFFEOYL-COA ACYLTRANSFERASE"/>
    <property type="match status" value="1"/>
</dbReference>
<dbReference type="Pfam" id="PF02458">
    <property type="entry name" value="Transferase"/>
    <property type="match status" value="1"/>
</dbReference>
<proteinExistence type="predicted"/>
<reference evidence="2" key="1">
    <citation type="submission" date="2022-11" db="EMBL/GenBank/DDBJ databases">
        <authorList>
            <person name="Petersen C."/>
        </authorList>
    </citation>
    <scope>NUCLEOTIDE SEQUENCE</scope>
    <source>
        <strain evidence="2">IBT 19713</strain>
    </source>
</reference>